<organism evidence="2 3">
    <name type="scientific">Penicillium frequentans</name>
    <dbReference type="NCBI Taxonomy" id="3151616"/>
    <lineage>
        <taxon>Eukaryota</taxon>
        <taxon>Fungi</taxon>
        <taxon>Dikarya</taxon>
        <taxon>Ascomycota</taxon>
        <taxon>Pezizomycotina</taxon>
        <taxon>Eurotiomycetes</taxon>
        <taxon>Eurotiomycetidae</taxon>
        <taxon>Eurotiales</taxon>
        <taxon>Aspergillaceae</taxon>
        <taxon>Penicillium</taxon>
    </lineage>
</organism>
<feature type="signal peptide" evidence="1">
    <location>
        <begin position="1"/>
        <end position="23"/>
    </location>
</feature>
<name>A0AAD6GME3_9EURO</name>
<comment type="caution">
    <text evidence="2">The sequence shown here is derived from an EMBL/GenBank/DDBJ whole genome shotgun (WGS) entry which is preliminary data.</text>
</comment>
<protein>
    <submittedName>
        <fullName evidence="2">Uncharacterized protein</fullName>
    </submittedName>
</protein>
<evidence type="ECO:0000313" key="3">
    <source>
        <dbReference type="Proteomes" id="UP001220324"/>
    </source>
</evidence>
<dbReference type="EMBL" id="JAQIZZ010000001">
    <property type="protein sequence ID" value="KAJ5557417.1"/>
    <property type="molecule type" value="Genomic_DNA"/>
</dbReference>
<evidence type="ECO:0000313" key="2">
    <source>
        <dbReference type="EMBL" id="KAJ5557417.1"/>
    </source>
</evidence>
<gene>
    <name evidence="2" type="ORF">N7494_001332</name>
</gene>
<accession>A0AAD6GME3</accession>
<sequence length="95" mass="10473">MSLSASALIVIVLAGCLAATALGAGLFMRYHPNGETSYSPNNEQKQYLRQVREQNYKHLRQESRSGRIDLESQGKPNQKSGILAADWISGYCPNC</sequence>
<keyword evidence="1" id="KW-0732">Signal</keyword>
<keyword evidence="3" id="KW-1185">Reference proteome</keyword>
<dbReference type="AlphaFoldDB" id="A0AAD6GME3"/>
<proteinExistence type="predicted"/>
<reference evidence="2 3" key="1">
    <citation type="journal article" date="2023" name="IMA Fungus">
        <title>Comparative genomic study of the Penicillium genus elucidates a diverse pangenome and 15 lateral gene transfer events.</title>
        <authorList>
            <person name="Petersen C."/>
            <person name="Sorensen T."/>
            <person name="Nielsen M.R."/>
            <person name="Sondergaard T.E."/>
            <person name="Sorensen J.L."/>
            <person name="Fitzpatrick D.A."/>
            <person name="Frisvad J.C."/>
            <person name="Nielsen K.L."/>
        </authorList>
    </citation>
    <scope>NUCLEOTIDE SEQUENCE [LARGE SCALE GENOMIC DNA]</scope>
    <source>
        <strain evidence="2 3">IBT 35679</strain>
    </source>
</reference>
<feature type="chain" id="PRO_5041988315" evidence="1">
    <location>
        <begin position="24"/>
        <end position="95"/>
    </location>
</feature>
<dbReference type="Proteomes" id="UP001220324">
    <property type="component" value="Unassembled WGS sequence"/>
</dbReference>
<evidence type="ECO:0000256" key="1">
    <source>
        <dbReference type="SAM" id="SignalP"/>
    </source>
</evidence>